<proteinExistence type="predicted"/>
<evidence type="ECO:0000313" key="2">
    <source>
        <dbReference type="Proteomes" id="UP000282832"/>
    </source>
</evidence>
<comment type="caution">
    <text evidence="1">The sequence shown here is derived from an EMBL/GenBank/DDBJ whole genome shotgun (WGS) entry which is preliminary data.</text>
</comment>
<dbReference type="Proteomes" id="UP000282832">
    <property type="component" value="Unassembled WGS sequence"/>
</dbReference>
<reference evidence="1 2" key="1">
    <citation type="submission" date="2019-01" db="EMBL/GenBank/DDBJ databases">
        <authorList>
            <person name="Chen W.-M."/>
        </authorList>
    </citation>
    <scope>NUCLEOTIDE SEQUENCE [LARGE SCALE GENOMIC DNA]</scope>
    <source>
        <strain evidence="1 2">FSY-15</strain>
    </source>
</reference>
<dbReference type="SUPFAM" id="SSF56935">
    <property type="entry name" value="Porins"/>
    <property type="match status" value="1"/>
</dbReference>
<evidence type="ECO:0000313" key="1">
    <source>
        <dbReference type="EMBL" id="RVU23481.1"/>
    </source>
</evidence>
<keyword evidence="2" id="KW-1185">Reference proteome</keyword>
<dbReference type="RefSeq" id="WP_127805085.1">
    <property type="nucleotide sequence ID" value="NZ_SACY01000005.1"/>
</dbReference>
<sequence>MKSIFIMAFGIGLFIAFTGNSQVVSYPFVGKTFSTSTGFGTARMLGMGGSFNALGADITSISGNPAGLGFYNRNELSISGSLGFSDIGSNYIGNQTSTTDNDVNFTGLGLVLTGEENAQGDWKGSFGFAYSKQLMFKQSFSSIGINNASSMLDYFIQQANKKGETGTSLDDQYDSNSNTALSPEAVSYQSYLINPDAKSGGVPFNRFEASLPTRQEGYASMNGYQSQWDISYGASYQQKFYIGGGIHFTRINSTLSNSWRETFVGAKYVDGFTYSENLETSGKGLSVSLGMIYKVNSSIRVALNFQTPTYYEQVNEQLTGGMVTRAISIPSYSNGSPVNITKVSPVSLATNEFTYQLTTPMRIGGGLAYFLGRKGFISLDLEMVDYSNIKIGSQELSYSANQQFKNKYNSIASKYFQTDLNVKFGAEYRVASNFSLRAGIAQFGGGYQKSYDSIDRNIWQFSGGFGYRSNDFYWDIAYLYRTYKDAFTPYSLDNTANYASSQLQITNSQISLTGGVFF</sequence>
<dbReference type="EMBL" id="SACY01000005">
    <property type="protein sequence ID" value="RVU23481.1"/>
    <property type="molecule type" value="Genomic_DNA"/>
</dbReference>
<dbReference type="AlphaFoldDB" id="A0A437PMG4"/>
<dbReference type="OrthoDB" id="9765571at2"/>
<organism evidence="1 2">
    <name type="scientific">Sandaracinomonas limnophila</name>
    <dbReference type="NCBI Taxonomy" id="1862386"/>
    <lineage>
        <taxon>Bacteria</taxon>
        <taxon>Pseudomonadati</taxon>
        <taxon>Bacteroidota</taxon>
        <taxon>Cytophagia</taxon>
        <taxon>Cytophagales</taxon>
        <taxon>Flectobacillaceae</taxon>
        <taxon>Sandaracinomonas</taxon>
    </lineage>
</organism>
<dbReference type="Gene3D" id="2.40.160.60">
    <property type="entry name" value="Outer membrane protein transport protein (OMPP1/FadL/TodX)"/>
    <property type="match status" value="1"/>
</dbReference>
<protein>
    <submittedName>
        <fullName evidence="1">Uncharacterized protein</fullName>
    </submittedName>
</protein>
<gene>
    <name evidence="1" type="ORF">EOJ36_10395</name>
</gene>
<name>A0A437PMG4_9BACT</name>
<accession>A0A437PMG4</accession>